<feature type="region of interest" description="Disordered" evidence="2">
    <location>
        <begin position="518"/>
        <end position="538"/>
    </location>
</feature>
<dbReference type="Proteomes" id="UP000054279">
    <property type="component" value="Unassembled WGS sequence"/>
</dbReference>
<feature type="coiled-coil region" evidence="1">
    <location>
        <begin position="474"/>
        <end position="501"/>
    </location>
</feature>
<dbReference type="EMBL" id="KN837349">
    <property type="protein sequence ID" value="KIJ27024.1"/>
    <property type="molecule type" value="Genomic_DNA"/>
</dbReference>
<keyword evidence="1" id="KW-0175">Coiled coil</keyword>
<organism evidence="3 4">
    <name type="scientific">Sphaerobolus stellatus (strain SS14)</name>
    <dbReference type="NCBI Taxonomy" id="990650"/>
    <lineage>
        <taxon>Eukaryota</taxon>
        <taxon>Fungi</taxon>
        <taxon>Dikarya</taxon>
        <taxon>Basidiomycota</taxon>
        <taxon>Agaricomycotina</taxon>
        <taxon>Agaricomycetes</taxon>
        <taxon>Phallomycetidae</taxon>
        <taxon>Geastrales</taxon>
        <taxon>Sphaerobolaceae</taxon>
        <taxon>Sphaerobolus</taxon>
    </lineage>
</organism>
<accession>A0A0C9TYV8</accession>
<dbReference type="AlphaFoldDB" id="A0A0C9TYV8"/>
<protein>
    <submittedName>
        <fullName evidence="3">Uncharacterized protein</fullName>
    </submittedName>
</protein>
<feature type="compositionally biased region" description="Acidic residues" evidence="2">
    <location>
        <begin position="528"/>
        <end position="538"/>
    </location>
</feature>
<dbReference type="HOGENOM" id="CLU_045581_0_0_1"/>
<evidence type="ECO:0000256" key="1">
    <source>
        <dbReference type="SAM" id="Coils"/>
    </source>
</evidence>
<keyword evidence="4" id="KW-1185">Reference proteome</keyword>
<evidence type="ECO:0000256" key="2">
    <source>
        <dbReference type="SAM" id="MobiDB-lite"/>
    </source>
</evidence>
<evidence type="ECO:0000313" key="3">
    <source>
        <dbReference type="EMBL" id="KIJ27024.1"/>
    </source>
</evidence>
<reference evidence="3 4" key="1">
    <citation type="submission" date="2014-06" db="EMBL/GenBank/DDBJ databases">
        <title>Evolutionary Origins and Diversification of the Mycorrhizal Mutualists.</title>
        <authorList>
            <consortium name="DOE Joint Genome Institute"/>
            <consortium name="Mycorrhizal Genomics Consortium"/>
            <person name="Kohler A."/>
            <person name="Kuo A."/>
            <person name="Nagy L.G."/>
            <person name="Floudas D."/>
            <person name="Copeland A."/>
            <person name="Barry K.W."/>
            <person name="Cichocki N."/>
            <person name="Veneault-Fourrey C."/>
            <person name="LaButti K."/>
            <person name="Lindquist E.A."/>
            <person name="Lipzen A."/>
            <person name="Lundell T."/>
            <person name="Morin E."/>
            <person name="Murat C."/>
            <person name="Riley R."/>
            <person name="Ohm R."/>
            <person name="Sun H."/>
            <person name="Tunlid A."/>
            <person name="Henrissat B."/>
            <person name="Grigoriev I.V."/>
            <person name="Hibbett D.S."/>
            <person name="Martin F."/>
        </authorList>
    </citation>
    <scope>NUCLEOTIDE SEQUENCE [LARGE SCALE GENOMIC DNA]</scope>
    <source>
        <strain evidence="3 4">SS14</strain>
    </source>
</reference>
<name>A0A0C9TYV8_SPHS4</name>
<evidence type="ECO:0000313" key="4">
    <source>
        <dbReference type="Proteomes" id="UP000054279"/>
    </source>
</evidence>
<gene>
    <name evidence="3" type="ORF">M422DRAFT_271845</name>
</gene>
<sequence length="538" mass="60615">MSRTNSNKTTTTGRRCPQPVETNMWVQVPNMSKVVTTQTRQTRAVNADTNTPILPEDAPQDKEPVQPMRQSANSVDKGACSICINRGNMCKCSKCHALICYAEAPSEPGCMKPEIGTAYKEDPENWLCVKCRRNANMDWPWVDDRWSKELPRPRFDIDIRPVLNIIFTLEEKMNPIVPVTQAVLEAIPIMLDTQKKVIQDDLVVNLVLDTHADIDKGLVCIKPARGSKKPSATSLQDWLESFLGEKVLNALGDPRCTVVIFMSTCGPLMLTERQRSECHDVMKKYNLNYIIGTDCASLVPAMTATAMARVLQLISSFKFSPKDAIEEACAQRVLGTYTRIILMTHIKKPGNNYDVDDIMFSYAAGTVRVHGLTNPVCSDCGSNTKEEQHKHRWFFKCLKSTCNRRTIAVECPEDVTRAVRRDLTEWVWVQGKRPSWDDYPHIWLSKPKEVVPPLNKGKEEAIAGTTGIPTSLQKVAANLQIRELEKEIAFLRQHLTVQTNEMIRRGNLLDDIVGAGNWEDQPESSPIESDEMEVDDNI</sequence>
<proteinExistence type="predicted"/>